<evidence type="ECO:0000259" key="4">
    <source>
        <dbReference type="PROSITE" id="PS50109"/>
    </source>
</evidence>
<dbReference type="GO" id="GO:0016020">
    <property type="term" value="C:membrane"/>
    <property type="evidence" value="ECO:0007669"/>
    <property type="project" value="InterPro"/>
</dbReference>
<name>A0A7S8IXN8_9BACT</name>
<gene>
    <name evidence="6" type="ORF">Nkreftii_000100</name>
</gene>
<dbReference type="Pfam" id="PF00072">
    <property type="entry name" value="Response_reg"/>
    <property type="match status" value="2"/>
</dbReference>
<dbReference type="AlphaFoldDB" id="A0A7S8IXN8"/>
<dbReference type="SMART" id="SM00448">
    <property type="entry name" value="REC"/>
    <property type="match status" value="2"/>
</dbReference>
<reference evidence="6 7" key="1">
    <citation type="journal article" date="2020" name="ISME J.">
        <title>Enrichment and physiological characterization of a novel comammox Nitrospira indicates ammonium inhibition of complete nitrification.</title>
        <authorList>
            <person name="Sakoula D."/>
            <person name="Koch H."/>
            <person name="Frank J."/>
            <person name="Jetten M.S.M."/>
            <person name="van Kessel M.A.H.J."/>
            <person name="Lucker S."/>
        </authorList>
    </citation>
    <scope>NUCLEOTIDE SEQUENCE [LARGE SCALE GENOMIC DNA]</scope>
    <source>
        <strain evidence="6">Comreactor17</strain>
    </source>
</reference>
<keyword evidence="3" id="KW-0175">Coiled coil</keyword>
<evidence type="ECO:0000313" key="7">
    <source>
        <dbReference type="Proteomes" id="UP000593737"/>
    </source>
</evidence>
<dbReference type="SUPFAM" id="SSF55874">
    <property type="entry name" value="ATPase domain of HSP90 chaperone/DNA topoisomerase II/histidine kinase"/>
    <property type="match status" value="1"/>
</dbReference>
<dbReference type="GO" id="GO:0000155">
    <property type="term" value="F:phosphorelay sensor kinase activity"/>
    <property type="evidence" value="ECO:0007669"/>
    <property type="project" value="InterPro"/>
</dbReference>
<dbReference type="Pfam" id="PF07730">
    <property type="entry name" value="HisKA_3"/>
    <property type="match status" value="1"/>
</dbReference>
<feature type="domain" description="Response regulatory" evidence="5">
    <location>
        <begin position="19"/>
        <end position="136"/>
    </location>
</feature>
<dbReference type="PROSITE" id="PS50110">
    <property type="entry name" value="RESPONSE_REGULATORY"/>
    <property type="match status" value="2"/>
</dbReference>
<feature type="domain" description="Response regulatory" evidence="5">
    <location>
        <begin position="457"/>
        <end position="573"/>
    </location>
</feature>
<dbReference type="EMBL" id="CP047423">
    <property type="protein sequence ID" value="QPD02326.1"/>
    <property type="molecule type" value="Genomic_DNA"/>
</dbReference>
<dbReference type="Gene3D" id="3.30.565.10">
    <property type="entry name" value="Histidine kinase-like ATPase, C-terminal domain"/>
    <property type="match status" value="1"/>
</dbReference>
<organism evidence="6 7">
    <name type="scientific">Candidatus Nitrospira kreftii</name>
    <dbReference type="NCBI Taxonomy" id="2652173"/>
    <lineage>
        <taxon>Bacteria</taxon>
        <taxon>Pseudomonadati</taxon>
        <taxon>Nitrospirota</taxon>
        <taxon>Nitrospiria</taxon>
        <taxon>Nitrospirales</taxon>
        <taxon>Nitrospiraceae</taxon>
        <taxon>Nitrospira</taxon>
    </lineage>
</organism>
<dbReference type="InterPro" id="IPR058245">
    <property type="entry name" value="NreC/VraR/RcsB-like_REC"/>
</dbReference>
<evidence type="ECO:0000256" key="3">
    <source>
        <dbReference type="SAM" id="Coils"/>
    </source>
</evidence>
<dbReference type="InterPro" id="IPR036890">
    <property type="entry name" value="HATPase_C_sf"/>
</dbReference>
<dbReference type="InterPro" id="IPR050595">
    <property type="entry name" value="Bact_response_regulator"/>
</dbReference>
<dbReference type="CDD" id="cd16917">
    <property type="entry name" value="HATPase_UhpB-NarQ-NarX-like"/>
    <property type="match status" value="1"/>
</dbReference>
<dbReference type="InterPro" id="IPR005467">
    <property type="entry name" value="His_kinase_dom"/>
</dbReference>
<dbReference type="SUPFAM" id="SSF52172">
    <property type="entry name" value="CheY-like"/>
    <property type="match status" value="2"/>
</dbReference>
<evidence type="ECO:0000259" key="5">
    <source>
        <dbReference type="PROSITE" id="PS50110"/>
    </source>
</evidence>
<evidence type="ECO:0000256" key="2">
    <source>
        <dbReference type="PROSITE-ProRule" id="PRU00169"/>
    </source>
</evidence>
<protein>
    <recommendedName>
        <fullName evidence="8">Nitrogen regulation protein B</fullName>
    </recommendedName>
</protein>
<dbReference type="Gene3D" id="1.20.5.1930">
    <property type="match status" value="1"/>
</dbReference>
<dbReference type="PANTHER" id="PTHR44591">
    <property type="entry name" value="STRESS RESPONSE REGULATOR PROTEIN 1"/>
    <property type="match status" value="1"/>
</dbReference>
<feature type="coiled-coil region" evidence="3">
    <location>
        <begin position="138"/>
        <end position="204"/>
    </location>
</feature>
<evidence type="ECO:0000313" key="6">
    <source>
        <dbReference type="EMBL" id="QPD02326.1"/>
    </source>
</evidence>
<proteinExistence type="predicted"/>
<keyword evidence="1 2" id="KW-0597">Phosphoprotein</keyword>
<evidence type="ECO:0000256" key="1">
    <source>
        <dbReference type="ARBA" id="ARBA00022553"/>
    </source>
</evidence>
<dbReference type="SMART" id="SM00387">
    <property type="entry name" value="HATPase_c"/>
    <property type="match status" value="1"/>
</dbReference>
<dbReference type="InterPro" id="IPR001789">
    <property type="entry name" value="Sig_transdc_resp-reg_receiver"/>
</dbReference>
<dbReference type="PROSITE" id="PS50109">
    <property type="entry name" value="HIS_KIN"/>
    <property type="match status" value="1"/>
</dbReference>
<sequence>MNTANVMEGRTAAQISHPKILLVDDHPPNLMALSELLRRDDVELLCAESGAEALELLLVHDVALALIDVQMPEMDGFELAELMRGVERAKYVPIIFVTAGTRDADRRFRGYETGAVDFLYKPIEPEVLKGKANVFLALNRQRRELSRLLEERAEAEKTLRESESRLQSLANRLEQIVEERTGELLETQERLRALASELNLAEQRERARLATEMHDHLQQILVLGKLKLSSGKRFAVGLSAVEKMIHETEEVFAEALQYTRSLVAELSPPVLRDHGLGAGLRWLGDYMEKYGMTVTVTVPENQEIEVPEDQAMLLFQSMRELLINSAKYAGTGRAVLTLEQRDEILYLTVRDEGKGFDPSATNGTPIVGMSSKFGLFSIKERMRSLGGSLELETSPGKGTTATLVLPIRDDERSKVLGARGGEEGNDVFTARRRYPEAASAGKAINQQGSGIASRAIRVLLVDDHAMMRQGLRAMLEGYEDVQVVGEAVDGWDAVRLAEQLRPRIVVMDINMPKMNGIEATREITSRDPHIIVIGLSVNAGDDNHDAMTKAGAATLLTKELAVDQLYRTMLTVLKDVSPVA</sequence>
<dbReference type="KEGG" id="nkf:Nkreftii_000100"/>
<dbReference type="GO" id="GO:0046983">
    <property type="term" value="F:protein dimerization activity"/>
    <property type="evidence" value="ECO:0007669"/>
    <property type="project" value="InterPro"/>
</dbReference>
<feature type="modified residue" description="4-aspartylphosphate" evidence="2">
    <location>
        <position position="68"/>
    </location>
</feature>
<dbReference type="PANTHER" id="PTHR44591:SF3">
    <property type="entry name" value="RESPONSE REGULATORY DOMAIN-CONTAINING PROTEIN"/>
    <property type="match status" value="1"/>
</dbReference>
<dbReference type="Proteomes" id="UP000593737">
    <property type="component" value="Chromosome"/>
</dbReference>
<dbReference type="Gene3D" id="3.40.50.2300">
    <property type="match status" value="2"/>
</dbReference>
<dbReference type="InterPro" id="IPR011712">
    <property type="entry name" value="Sig_transdc_His_kin_sub3_dim/P"/>
</dbReference>
<feature type="modified residue" description="4-aspartylphosphate" evidence="2">
    <location>
        <position position="508"/>
    </location>
</feature>
<dbReference type="InterPro" id="IPR003594">
    <property type="entry name" value="HATPase_dom"/>
</dbReference>
<dbReference type="Pfam" id="PF02518">
    <property type="entry name" value="HATPase_c"/>
    <property type="match status" value="1"/>
</dbReference>
<evidence type="ECO:0008006" key="8">
    <source>
        <dbReference type="Google" id="ProtNLM"/>
    </source>
</evidence>
<feature type="domain" description="Histidine kinase" evidence="4">
    <location>
        <begin position="314"/>
        <end position="409"/>
    </location>
</feature>
<accession>A0A7S8IXN8</accession>
<dbReference type="InterPro" id="IPR011006">
    <property type="entry name" value="CheY-like_superfamily"/>
</dbReference>
<dbReference type="CDD" id="cd17535">
    <property type="entry name" value="REC_NarL-like"/>
    <property type="match status" value="1"/>
</dbReference>